<evidence type="ECO:0000313" key="7">
    <source>
        <dbReference type="EMBL" id="GAA3712878.1"/>
    </source>
</evidence>
<name>A0ABP7E2N1_9MICC</name>
<dbReference type="SUPFAM" id="SSF52540">
    <property type="entry name" value="P-loop containing nucleoside triphosphate hydrolases"/>
    <property type="match status" value="1"/>
</dbReference>
<dbReference type="SMART" id="SM00382">
    <property type="entry name" value="AAA"/>
    <property type="match status" value="1"/>
</dbReference>
<organism evidence="7 8">
    <name type="scientific">Zhihengliuella alba</name>
    <dbReference type="NCBI Taxonomy" id="547018"/>
    <lineage>
        <taxon>Bacteria</taxon>
        <taxon>Bacillati</taxon>
        <taxon>Actinomycetota</taxon>
        <taxon>Actinomycetes</taxon>
        <taxon>Micrococcales</taxon>
        <taxon>Micrococcaceae</taxon>
        <taxon>Zhihengliuella</taxon>
    </lineage>
</organism>
<keyword evidence="8" id="KW-1185">Reference proteome</keyword>
<keyword evidence="3" id="KW-0547">Nucleotide-binding</keyword>
<dbReference type="GO" id="GO:0005524">
    <property type="term" value="F:ATP binding"/>
    <property type="evidence" value="ECO:0007669"/>
    <property type="project" value="UniProtKB-KW"/>
</dbReference>
<dbReference type="Pfam" id="PF00005">
    <property type="entry name" value="ABC_tran"/>
    <property type="match status" value="1"/>
</dbReference>
<evidence type="ECO:0000256" key="5">
    <source>
        <dbReference type="SAM" id="MobiDB-lite"/>
    </source>
</evidence>
<dbReference type="CDD" id="cd03230">
    <property type="entry name" value="ABC_DR_subfamily_A"/>
    <property type="match status" value="1"/>
</dbReference>
<feature type="domain" description="ABC transporter" evidence="6">
    <location>
        <begin position="77"/>
        <end position="307"/>
    </location>
</feature>
<evidence type="ECO:0000259" key="6">
    <source>
        <dbReference type="PROSITE" id="PS50893"/>
    </source>
</evidence>
<comment type="similarity">
    <text evidence="1">Belongs to the ABC transporter superfamily.</text>
</comment>
<dbReference type="PANTHER" id="PTHR43335">
    <property type="entry name" value="ABC TRANSPORTER, ATP-BINDING PROTEIN"/>
    <property type="match status" value="1"/>
</dbReference>
<reference evidence="8" key="1">
    <citation type="journal article" date="2019" name="Int. J. Syst. Evol. Microbiol.">
        <title>The Global Catalogue of Microorganisms (GCM) 10K type strain sequencing project: providing services to taxonomists for standard genome sequencing and annotation.</title>
        <authorList>
            <consortium name="The Broad Institute Genomics Platform"/>
            <consortium name="The Broad Institute Genome Sequencing Center for Infectious Disease"/>
            <person name="Wu L."/>
            <person name="Ma J."/>
        </authorList>
    </citation>
    <scope>NUCLEOTIDE SEQUENCE [LARGE SCALE GENOMIC DNA]</scope>
    <source>
        <strain evidence="8">JCM 16961</strain>
    </source>
</reference>
<gene>
    <name evidence="7" type="ORF">GCM10022377_28320</name>
</gene>
<sequence length="397" mass="41638">MAGAPMGPQGAGRDDGTVDDGTVEDGTADDRNRAAVSGVAHGGRNEGGRNDGVVNDDGGAHDDGTGMTGAARQGGGIVATGLARAFGSVKAVKDIHFAAAPGEVTALIGPNGSGKTTLLLMLASLLRPDAGTVRIGGLDVVENPRAVRARIGWMPDTLGVWEALTAREILVAVGRLYGMTKDQACERADELLDMVKLSTLAKQPARVLSRGQQQRLSLARALMNDPAVLLLDEPASGLDPGARIELRNLLRQFAAEGRTVVVSSHVLAELDEIADRAVFVADGRTVRDQSVHDVEEQLRGYTIRALDQEHLLRTLSDLGVLFTVPAGQRRPEALVEASSELQAAQLLRELIDAGVAVSAFAPSVGALEETYMSSVYAAEVHRMTSAHREGGNPEAGQ</sequence>
<dbReference type="PANTHER" id="PTHR43335:SF11">
    <property type="entry name" value="ABC TRANSPORTER RELATED"/>
    <property type="match status" value="1"/>
</dbReference>
<feature type="compositionally biased region" description="Acidic residues" evidence="5">
    <location>
        <begin position="17"/>
        <end position="27"/>
    </location>
</feature>
<evidence type="ECO:0000313" key="8">
    <source>
        <dbReference type="Proteomes" id="UP001501536"/>
    </source>
</evidence>
<feature type="region of interest" description="Disordered" evidence="5">
    <location>
        <begin position="1"/>
        <end position="68"/>
    </location>
</feature>
<keyword evidence="2" id="KW-0813">Transport</keyword>
<evidence type="ECO:0000256" key="4">
    <source>
        <dbReference type="ARBA" id="ARBA00022840"/>
    </source>
</evidence>
<comment type="caution">
    <text evidence="7">The sequence shown here is derived from an EMBL/GenBank/DDBJ whole genome shotgun (WGS) entry which is preliminary data.</text>
</comment>
<dbReference type="InterPro" id="IPR003593">
    <property type="entry name" value="AAA+_ATPase"/>
</dbReference>
<dbReference type="PROSITE" id="PS50893">
    <property type="entry name" value="ABC_TRANSPORTER_2"/>
    <property type="match status" value="1"/>
</dbReference>
<evidence type="ECO:0000256" key="2">
    <source>
        <dbReference type="ARBA" id="ARBA00022448"/>
    </source>
</evidence>
<proteinExistence type="inferred from homology"/>
<protein>
    <submittedName>
        <fullName evidence="7">ABC transporter ATP-binding protein</fullName>
    </submittedName>
</protein>
<dbReference type="Gene3D" id="3.40.50.300">
    <property type="entry name" value="P-loop containing nucleotide triphosphate hydrolases"/>
    <property type="match status" value="1"/>
</dbReference>
<keyword evidence="4 7" id="KW-0067">ATP-binding</keyword>
<dbReference type="InterPro" id="IPR003439">
    <property type="entry name" value="ABC_transporter-like_ATP-bd"/>
</dbReference>
<dbReference type="InterPro" id="IPR027417">
    <property type="entry name" value="P-loop_NTPase"/>
</dbReference>
<dbReference type="EMBL" id="BAABCJ010000007">
    <property type="protein sequence ID" value="GAA3712878.1"/>
    <property type="molecule type" value="Genomic_DNA"/>
</dbReference>
<dbReference type="Proteomes" id="UP001501536">
    <property type="component" value="Unassembled WGS sequence"/>
</dbReference>
<evidence type="ECO:0000256" key="1">
    <source>
        <dbReference type="ARBA" id="ARBA00005417"/>
    </source>
</evidence>
<evidence type="ECO:0000256" key="3">
    <source>
        <dbReference type="ARBA" id="ARBA00022741"/>
    </source>
</evidence>
<accession>A0ABP7E2N1</accession>